<dbReference type="CDD" id="cd00112">
    <property type="entry name" value="LDLa"/>
    <property type="match status" value="1"/>
</dbReference>
<reference evidence="5" key="1">
    <citation type="submission" date="2022-11" db="EMBL/GenBank/DDBJ databases">
        <title>Centuries of genome instability and evolution in soft-shell clam transmissible cancer (bioRxiv).</title>
        <authorList>
            <person name="Hart S.F.M."/>
            <person name="Yonemitsu M.A."/>
            <person name="Giersch R.M."/>
            <person name="Beal B.F."/>
            <person name="Arriagada G."/>
            <person name="Davis B.W."/>
            <person name="Ostrander E.A."/>
            <person name="Goff S.P."/>
            <person name="Metzger M.J."/>
        </authorList>
    </citation>
    <scope>NUCLEOTIDE SEQUENCE</scope>
    <source>
        <strain evidence="5">MELC-2E11</strain>
        <tissue evidence="5">Siphon/mantle</tissue>
    </source>
</reference>
<evidence type="ECO:0000256" key="1">
    <source>
        <dbReference type="ARBA" id="ARBA00023157"/>
    </source>
</evidence>
<feature type="transmembrane region" description="Helical" evidence="4">
    <location>
        <begin position="40"/>
        <end position="62"/>
    </location>
</feature>
<feature type="non-terminal residue" evidence="5">
    <location>
        <position position="132"/>
    </location>
</feature>
<evidence type="ECO:0000256" key="4">
    <source>
        <dbReference type="SAM" id="Phobius"/>
    </source>
</evidence>
<dbReference type="EMBL" id="CP111015">
    <property type="protein sequence ID" value="WAR03059.1"/>
    <property type="molecule type" value="Genomic_DNA"/>
</dbReference>
<evidence type="ECO:0000313" key="5">
    <source>
        <dbReference type="EMBL" id="WAR03059.1"/>
    </source>
</evidence>
<keyword evidence="1 2" id="KW-1015">Disulfide bond</keyword>
<evidence type="ECO:0000256" key="3">
    <source>
        <dbReference type="SAM" id="MobiDB-lite"/>
    </source>
</evidence>
<keyword evidence="6" id="KW-1185">Reference proteome</keyword>
<sequence length="132" mass="14423">FCDSSEYECSNGRCIDNSITCNGYNPCGDYSDCSLSAGSITGIVAGCLSFAFVVFIVTAIFCRRRRLLLQARPVVQHNQVATVSTTVGNTYNQPFPQQQYGAPPPYPGIQGPGQYPAQYPPTQPYPQQPIFK</sequence>
<feature type="region of interest" description="Disordered" evidence="3">
    <location>
        <begin position="91"/>
        <end position="132"/>
    </location>
</feature>
<dbReference type="Proteomes" id="UP001164746">
    <property type="component" value="Chromosome 4"/>
</dbReference>
<keyword evidence="4" id="KW-0472">Membrane</keyword>
<dbReference type="SUPFAM" id="SSF57424">
    <property type="entry name" value="LDL receptor-like module"/>
    <property type="match status" value="1"/>
</dbReference>
<dbReference type="InterPro" id="IPR002172">
    <property type="entry name" value="LDrepeatLR_classA_rpt"/>
</dbReference>
<feature type="compositionally biased region" description="Pro residues" evidence="3">
    <location>
        <begin position="118"/>
        <end position="132"/>
    </location>
</feature>
<gene>
    <name evidence="5" type="ORF">MAR_009617</name>
</gene>
<organism evidence="5 6">
    <name type="scientific">Mya arenaria</name>
    <name type="common">Soft-shell clam</name>
    <dbReference type="NCBI Taxonomy" id="6604"/>
    <lineage>
        <taxon>Eukaryota</taxon>
        <taxon>Metazoa</taxon>
        <taxon>Spiralia</taxon>
        <taxon>Lophotrochozoa</taxon>
        <taxon>Mollusca</taxon>
        <taxon>Bivalvia</taxon>
        <taxon>Autobranchia</taxon>
        <taxon>Heteroconchia</taxon>
        <taxon>Euheterodonta</taxon>
        <taxon>Imparidentia</taxon>
        <taxon>Neoheterodontei</taxon>
        <taxon>Myida</taxon>
        <taxon>Myoidea</taxon>
        <taxon>Myidae</taxon>
        <taxon>Mya</taxon>
    </lineage>
</organism>
<feature type="disulfide bond" evidence="2">
    <location>
        <begin position="9"/>
        <end position="27"/>
    </location>
</feature>
<keyword evidence="4" id="KW-0812">Transmembrane</keyword>
<keyword evidence="4" id="KW-1133">Transmembrane helix</keyword>
<dbReference type="Gene3D" id="4.10.400.10">
    <property type="entry name" value="Low-density Lipoprotein Receptor"/>
    <property type="match status" value="1"/>
</dbReference>
<feature type="compositionally biased region" description="Low complexity" evidence="3">
    <location>
        <begin position="108"/>
        <end position="117"/>
    </location>
</feature>
<protein>
    <submittedName>
        <fullName evidence="5">Uncharacterized protein</fullName>
    </submittedName>
</protein>
<proteinExistence type="predicted"/>
<name>A0ABY7E1J5_MYAAR</name>
<evidence type="ECO:0000256" key="2">
    <source>
        <dbReference type="PROSITE-ProRule" id="PRU00124"/>
    </source>
</evidence>
<dbReference type="Pfam" id="PF00057">
    <property type="entry name" value="Ldl_recept_a"/>
    <property type="match status" value="1"/>
</dbReference>
<evidence type="ECO:0000313" key="6">
    <source>
        <dbReference type="Proteomes" id="UP001164746"/>
    </source>
</evidence>
<dbReference type="PROSITE" id="PS50068">
    <property type="entry name" value="LDLRA_2"/>
    <property type="match status" value="1"/>
</dbReference>
<accession>A0ABY7E1J5</accession>
<feature type="disulfide bond" evidence="2">
    <location>
        <begin position="2"/>
        <end position="14"/>
    </location>
</feature>
<dbReference type="InterPro" id="IPR036055">
    <property type="entry name" value="LDL_receptor-like_sf"/>
</dbReference>
<comment type="caution">
    <text evidence="2">Lacks conserved residue(s) required for the propagation of feature annotation.</text>
</comment>